<dbReference type="EMBL" id="NBSK02000004">
    <property type="protein sequence ID" value="KAJ0213554.1"/>
    <property type="molecule type" value="Genomic_DNA"/>
</dbReference>
<proteinExistence type="predicted"/>
<reference evidence="1 2" key="1">
    <citation type="journal article" date="2017" name="Nat. Commun.">
        <title>Genome assembly with in vitro proximity ligation data and whole-genome triplication in lettuce.</title>
        <authorList>
            <person name="Reyes-Chin-Wo S."/>
            <person name="Wang Z."/>
            <person name="Yang X."/>
            <person name="Kozik A."/>
            <person name="Arikit S."/>
            <person name="Song C."/>
            <person name="Xia L."/>
            <person name="Froenicke L."/>
            <person name="Lavelle D.O."/>
            <person name="Truco M.J."/>
            <person name="Xia R."/>
            <person name="Zhu S."/>
            <person name="Xu C."/>
            <person name="Xu H."/>
            <person name="Xu X."/>
            <person name="Cox K."/>
            <person name="Korf I."/>
            <person name="Meyers B.C."/>
            <person name="Michelmore R.W."/>
        </authorList>
    </citation>
    <scope>NUCLEOTIDE SEQUENCE [LARGE SCALE GENOMIC DNA]</scope>
    <source>
        <strain evidence="2">cv. Salinas</strain>
        <tissue evidence="1">Seedlings</tissue>
    </source>
</reference>
<accession>A0A9R1VXV9</accession>
<organism evidence="1 2">
    <name type="scientific">Lactuca sativa</name>
    <name type="common">Garden lettuce</name>
    <dbReference type="NCBI Taxonomy" id="4236"/>
    <lineage>
        <taxon>Eukaryota</taxon>
        <taxon>Viridiplantae</taxon>
        <taxon>Streptophyta</taxon>
        <taxon>Embryophyta</taxon>
        <taxon>Tracheophyta</taxon>
        <taxon>Spermatophyta</taxon>
        <taxon>Magnoliopsida</taxon>
        <taxon>eudicotyledons</taxon>
        <taxon>Gunneridae</taxon>
        <taxon>Pentapetalae</taxon>
        <taxon>asterids</taxon>
        <taxon>campanulids</taxon>
        <taxon>Asterales</taxon>
        <taxon>Asteraceae</taxon>
        <taxon>Cichorioideae</taxon>
        <taxon>Cichorieae</taxon>
        <taxon>Lactucinae</taxon>
        <taxon>Lactuca</taxon>
    </lineage>
</organism>
<evidence type="ECO:0000313" key="2">
    <source>
        <dbReference type="Proteomes" id="UP000235145"/>
    </source>
</evidence>
<evidence type="ECO:0000313" key="1">
    <source>
        <dbReference type="EMBL" id="KAJ0213554.1"/>
    </source>
</evidence>
<evidence type="ECO:0008006" key="3">
    <source>
        <dbReference type="Google" id="ProtNLM"/>
    </source>
</evidence>
<sequence length="95" mass="10918">MKTGHCLEKCFKKSIIQGLTLPYNGLMLSHLFFADDAILMSKWKEVCIKNLARILKYFHIYSGLKVNFYKPCLFEIGVMESNLQCQAHLLGCLKS</sequence>
<protein>
    <recommendedName>
        <fullName evidence="3">Reverse transcriptase domain-containing protein</fullName>
    </recommendedName>
</protein>
<dbReference type="AlphaFoldDB" id="A0A9R1VXV9"/>
<keyword evidence="2" id="KW-1185">Reference proteome</keyword>
<comment type="caution">
    <text evidence="1">The sequence shown here is derived from an EMBL/GenBank/DDBJ whole genome shotgun (WGS) entry which is preliminary data.</text>
</comment>
<dbReference type="Proteomes" id="UP000235145">
    <property type="component" value="Unassembled WGS sequence"/>
</dbReference>
<gene>
    <name evidence="1" type="ORF">LSAT_V11C400224960</name>
</gene>
<name>A0A9R1VXV9_LACSA</name>